<dbReference type="Proteomes" id="UP000029346">
    <property type="component" value="Segment"/>
</dbReference>
<accession>A0A088FST5</accession>
<dbReference type="EMBL" id="KM233454">
    <property type="protein sequence ID" value="AIM51060.1"/>
    <property type="molecule type" value="Genomic_DNA"/>
</dbReference>
<protein>
    <submittedName>
        <fullName evidence="1">Uncharacterized protein</fullName>
    </submittedName>
</protein>
<dbReference type="GeneID" id="26625505"/>
<dbReference type="OrthoDB" id="21331at10239"/>
<evidence type="ECO:0000313" key="1">
    <source>
        <dbReference type="EMBL" id="AIM51060.1"/>
    </source>
</evidence>
<gene>
    <name evidence="1" type="ORF">PBI_MARQUARDT_10</name>
</gene>
<dbReference type="RefSeq" id="YP_009198435.1">
    <property type="nucleotide sequence ID" value="NC_028798.1"/>
</dbReference>
<name>A0A088FST5_9CAUD</name>
<sequence length="84" mass="9023">MLGTIAKLIAQALLPIIAKQIADEFGKHVEPLTKALVAAVTEAAATGAERGADKLTDYIPGKLDDQIIDPIVKRGLEIFRDLTR</sequence>
<evidence type="ECO:0000313" key="2">
    <source>
        <dbReference type="Proteomes" id="UP000029346"/>
    </source>
</evidence>
<reference evidence="1 2" key="1">
    <citation type="submission" date="2014-07" db="EMBL/GenBank/DDBJ databases">
        <authorList>
            <person name="Barna A.M."/>
            <person name="Butterbrodt E.W."/>
            <person name="Cole K.D."/>
            <person name="Kelling B.L."/>
            <person name="Kponou M.-M.Y."/>
            <person name="Mack M.A."/>
            <person name="Mohn T.C."/>
            <person name="Neisius C."/>
            <person name="Nolting E.C."/>
            <person name="Pumper S.J."/>
            <person name="Schmidt M.E."/>
            <person name="Sirek E."/>
            <person name="Sorge E.L."/>
            <person name="Wilson R.K."/>
            <person name="Bonilla J.A."/>
            <person name="Klyczek K."/>
            <person name="Mogen K.L."/>
            <person name="Serrano M.G."/>
            <person name="Buck G."/>
            <person name="Lee V."/>
            <person name="Wang Y."/>
            <person name="Carvalho R."/>
            <person name="Voegtly L."/>
            <person name="Shi R."/>
            <person name="Duckworth R."/>
            <person name="Johnson A."/>
            <person name="Loviza R."/>
            <person name="Walstead R."/>
            <person name="Shah Z."/>
            <person name="Kiflezghi M."/>
            <person name="Wade K."/>
            <person name="Anders K.R."/>
            <person name="Braun M.A."/>
            <person name="Delesalle V.A."/>
            <person name="Hughes L.E."/>
            <person name="Ware V.C."/>
            <person name="Bradley K.W."/>
            <person name="Barker L.P."/>
            <person name="Asai D.J."/>
            <person name="Bowman C.A."/>
            <person name="Russell D.A."/>
            <person name="Pope W.H."/>
            <person name="Jacobs-Sera D."/>
            <person name="Hendrix R.W."/>
            <person name="Hatfull G.F."/>
        </authorList>
    </citation>
    <scope>NUCLEOTIDE SEQUENCE [LARGE SCALE GENOMIC DNA]</scope>
</reference>
<dbReference type="KEGG" id="vg:26625505"/>
<proteinExistence type="predicted"/>
<organism evidence="1 2">
    <name type="scientific">Mycobacterium phage MarQuardt</name>
    <dbReference type="NCBI Taxonomy" id="1527516"/>
    <lineage>
        <taxon>Viruses</taxon>
        <taxon>Duplodnaviria</taxon>
        <taxon>Heunggongvirae</taxon>
        <taxon>Uroviricota</taxon>
        <taxon>Caudoviricetes</taxon>
        <taxon>Microwolfvirus</taxon>
        <taxon>Microwolfvirus JHC117</taxon>
    </lineage>
</organism>